<sequence>MTLFQIILFAASAFFAWQIFKFVQSLGDGETKLPSHSDAPPPSEPERPAYPGTQEIDTLIDKADSAYGDGNLAEARVYLERAEKQDPDSPEVLNKLGFILFKEGAHEEALQKYNRSLTLDPGDDLTHNAVAGVLRKLGRLDEAQEHYKSAVDIDDAFEETYYNYGRLLIEKGDMEGARMMFEKALELRPGYPEAAEALERLK</sequence>
<reference evidence="5 6" key="1">
    <citation type="submission" date="2024-03" db="EMBL/GenBank/DDBJ databases">
        <title>Sulfurimonas sp. HSL3-1.</title>
        <authorList>
            <person name="Wang S."/>
        </authorList>
    </citation>
    <scope>NUCLEOTIDE SEQUENCE [LARGE SCALE GENOMIC DNA]</scope>
    <source>
        <strain evidence="5 6">HSL3-1</strain>
    </source>
</reference>
<feature type="region of interest" description="Disordered" evidence="4">
    <location>
        <begin position="31"/>
        <end position="52"/>
    </location>
</feature>
<keyword evidence="2 3" id="KW-0802">TPR repeat</keyword>
<dbReference type="Gene3D" id="1.25.40.10">
    <property type="entry name" value="Tetratricopeptide repeat domain"/>
    <property type="match status" value="1"/>
</dbReference>
<evidence type="ECO:0000256" key="4">
    <source>
        <dbReference type="SAM" id="MobiDB-lite"/>
    </source>
</evidence>
<dbReference type="Proteomes" id="UP001447842">
    <property type="component" value="Chromosome"/>
</dbReference>
<dbReference type="PANTHER" id="PTHR44943">
    <property type="entry name" value="CELLULOSE SYNTHASE OPERON PROTEIN C"/>
    <property type="match status" value="1"/>
</dbReference>
<feature type="repeat" description="TPR" evidence="3">
    <location>
        <begin position="90"/>
        <end position="123"/>
    </location>
</feature>
<accession>A0ABZ3HB74</accession>
<dbReference type="InterPro" id="IPR019734">
    <property type="entry name" value="TPR_rpt"/>
</dbReference>
<evidence type="ECO:0000313" key="6">
    <source>
        <dbReference type="Proteomes" id="UP001447842"/>
    </source>
</evidence>
<organism evidence="5 6">
    <name type="scientific">Sulfurimonas diazotrophicus</name>
    <dbReference type="NCBI Taxonomy" id="3131939"/>
    <lineage>
        <taxon>Bacteria</taxon>
        <taxon>Pseudomonadati</taxon>
        <taxon>Campylobacterota</taxon>
        <taxon>Epsilonproteobacteria</taxon>
        <taxon>Campylobacterales</taxon>
        <taxon>Sulfurimonadaceae</taxon>
        <taxon>Sulfurimonas</taxon>
    </lineage>
</organism>
<dbReference type="InterPro" id="IPR011990">
    <property type="entry name" value="TPR-like_helical_dom_sf"/>
</dbReference>
<protein>
    <submittedName>
        <fullName evidence="5">Tetratricopeptide repeat protein</fullName>
    </submittedName>
</protein>
<dbReference type="Pfam" id="PF13432">
    <property type="entry name" value="TPR_16"/>
    <property type="match status" value="1"/>
</dbReference>
<keyword evidence="1" id="KW-0677">Repeat</keyword>
<dbReference type="EMBL" id="CP147920">
    <property type="protein sequence ID" value="XAU15574.1"/>
    <property type="molecule type" value="Genomic_DNA"/>
</dbReference>
<proteinExistence type="predicted"/>
<dbReference type="SUPFAM" id="SSF48452">
    <property type="entry name" value="TPR-like"/>
    <property type="match status" value="1"/>
</dbReference>
<dbReference type="SMART" id="SM00028">
    <property type="entry name" value="TPR"/>
    <property type="match status" value="4"/>
</dbReference>
<keyword evidence="6" id="KW-1185">Reference proteome</keyword>
<evidence type="ECO:0000256" key="2">
    <source>
        <dbReference type="ARBA" id="ARBA00022803"/>
    </source>
</evidence>
<dbReference type="Pfam" id="PF13424">
    <property type="entry name" value="TPR_12"/>
    <property type="match status" value="1"/>
</dbReference>
<gene>
    <name evidence="5" type="ORF">WCY31_02480</name>
</gene>
<evidence type="ECO:0000256" key="3">
    <source>
        <dbReference type="PROSITE-ProRule" id="PRU00339"/>
    </source>
</evidence>
<dbReference type="InterPro" id="IPR051685">
    <property type="entry name" value="Ycf3/AcsC/BcsC/TPR_MFPF"/>
</dbReference>
<dbReference type="PROSITE" id="PS50005">
    <property type="entry name" value="TPR"/>
    <property type="match status" value="2"/>
</dbReference>
<evidence type="ECO:0000313" key="5">
    <source>
        <dbReference type="EMBL" id="XAU15574.1"/>
    </source>
</evidence>
<dbReference type="RefSeq" id="WP_345972993.1">
    <property type="nucleotide sequence ID" value="NZ_CP147920.1"/>
</dbReference>
<dbReference type="PANTHER" id="PTHR44943:SF8">
    <property type="entry name" value="TPR REPEAT-CONTAINING PROTEIN MJ0263"/>
    <property type="match status" value="1"/>
</dbReference>
<name>A0ABZ3HB74_9BACT</name>
<feature type="repeat" description="TPR" evidence="3">
    <location>
        <begin position="158"/>
        <end position="191"/>
    </location>
</feature>
<dbReference type="PROSITE" id="PS50293">
    <property type="entry name" value="TPR_REGION"/>
    <property type="match status" value="2"/>
</dbReference>
<evidence type="ECO:0000256" key="1">
    <source>
        <dbReference type="ARBA" id="ARBA00022737"/>
    </source>
</evidence>